<sequence>MTAQDPAPPPRRDRAIHELVHDPYRMRAKPSGPAACPSCGAVYEAGRWQWKKAAAPGAEDVTCPACLRIRDRVPAGEITLSGGFLKQHREDIEALVRHTEEAEKAEHPLNRIMDMEWRGGKLEITTTDIHVARRIGHALYAAYRGTLRYRQPAEDYHIRVTWDREA</sequence>
<evidence type="ECO:0000313" key="1">
    <source>
        <dbReference type="EMBL" id="EKV28454.1"/>
    </source>
</evidence>
<name>K9GUL9_9PROT</name>
<dbReference type="OrthoDB" id="9785278at2"/>
<dbReference type="Proteomes" id="UP000009881">
    <property type="component" value="Unassembled WGS sequence"/>
</dbReference>
<organism evidence="1 2">
    <name type="scientific">Caenispirillum salinarum AK4</name>
    <dbReference type="NCBI Taxonomy" id="1238182"/>
    <lineage>
        <taxon>Bacteria</taxon>
        <taxon>Pseudomonadati</taxon>
        <taxon>Pseudomonadota</taxon>
        <taxon>Alphaproteobacteria</taxon>
        <taxon>Rhodospirillales</taxon>
        <taxon>Novispirillaceae</taxon>
        <taxon>Caenispirillum</taxon>
    </lineage>
</organism>
<dbReference type="EMBL" id="ANHY01000016">
    <property type="protein sequence ID" value="EKV28454.1"/>
    <property type="molecule type" value="Genomic_DNA"/>
</dbReference>
<dbReference type="RefSeq" id="WP_009541684.1">
    <property type="nucleotide sequence ID" value="NZ_ANHY01000016.1"/>
</dbReference>
<comment type="caution">
    <text evidence="1">The sequence shown here is derived from an EMBL/GenBank/DDBJ whole genome shotgun (WGS) entry which is preliminary data.</text>
</comment>
<protein>
    <recommendedName>
        <fullName evidence="3">ATPase</fullName>
    </recommendedName>
</protein>
<dbReference type="STRING" id="1238182.C882_1028"/>
<proteinExistence type="predicted"/>
<accession>K9GUL9</accession>
<keyword evidence="2" id="KW-1185">Reference proteome</keyword>
<evidence type="ECO:0000313" key="2">
    <source>
        <dbReference type="Proteomes" id="UP000009881"/>
    </source>
</evidence>
<reference evidence="1 2" key="1">
    <citation type="journal article" date="2013" name="Genome Announc.">
        <title>Draft Genome Sequence of an Alphaproteobacterium, Caenispirillum salinarum AK4(T), Isolated from a Solar Saltern.</title>
        <authorList>
            <person name="Khatri I."/>
            <person name="Singh A."/>
            <person name="Korpole S."/>
            <person name="Pinnaka A.K."/>
            <person name="Subramanian S."/>
        </authorList>
    </citation>
    <scope>NUCLEOTIDE SEQUENCE [LARGE SCALE GENOMIC DNA]</scope>
    <source>
        <strain evidence="1 2">AK4</strain>
    </source>
</reference>
<dbReference type="AlphaFoldDB" id="K9GUL9"/>
<dbReference type="eggNOG" id="COG1499">
    <property type="taxonomic scope" value="Bacteria"/>
</dbReference>
<gene>
    <name evidence="1" type="ORF">C882_1028</name>
</gene>
<evidence type="ECO:0008006" key="3">
    <source>
        <dbReference type="Google" id="ProtNLM"/>
    </source>
</evidence>
<dbReference type="NCBIfam" id="NF040826">
    <property type="entry name" value="lxa_BCAM0308"/>
    <property type="match status" value="1"/>
</dbReference>
<dbReference type="InterPro" id="IPR047706">
    <property type="entry name" value="BCAM0308-like"/>
</dbReference>